<geneLocation type="chloroplast" evidence="2"/>
<name>A0A1Z1MST6_9FLOR</name>
<keyword evidence="2" id="KW-0150">Chloroplast</keyword>
<keyword evidence="1" id="KW-1133">Transmembrane helix</keyword>
<evidence type="ECO:0000256" key="1">
    <source>
        <dbReference type="SAM" id="Phobius"/>
    </source>
</evidence>
<protein>
    <submittedName>
        <fullName evidence="2">Uncharacterized protein</fullName>
    </submittedName>
</protein>
<dbReference type="AlphaFoldDB" id="A0A1Z1MST6"/>
<keyword evidence="1" id="KW-0472">Membrane</keyword>
<dbReference type="RefSeq" id="YP_009399410.1">
    <property type="nucleotide sequence ID" value="NC_035296.1"/>
</dbReference>
<feature type="transmembrane region" description="Helical" evidence="1">
    <location>
        <begin position="21"/>
        <end position="41"/>
    </location>
</feature>
<sequence length="44" mass="5496">MYIRFFHFYYYFSLKKNTCFLVFWVFNVVFFTFNTSTSLPLKTS</sequence>
<keyword evidence="2" id="KW-0934">Plastid</keyword>
<reference evidence="2" key="1">
    <citation type="journal article" date="2017" name="J. Phycol.">
        <title>Analysis of chloroplast genomes and a supermatrix inform reclassification of the Rhodomelaceae (Rhodophyta).</title>
        <authorList>
            <person name="Diaz-Tapia P."/>
            <person name="Maggs C.A."/>
            <person name="West J.A."/>
            <person name="Verbruggen H."/>
        </authorList>
    </citation>
    <scope>NUCLEOTIDE SEQUENCE</scope>
    <source>
        <strain evidence="2">PD1720</strain>
    </source>
</reference>
<evidence type="ECO:0000313" key="2">
    <source>
        <dbReference type="EMBL" id="ARW69016.1"/>
    </source>
</evidence>
<keyword evidence="1" id="KW-0812">Transmembrane</keyword>
<proteinExistence type="predicted"/>
<dbReference type="GeneID" id="33362099"/>
<accession>A0A1Z1MST6</accession>
<gene>
    <name evidence="2" type="primary">orf44</name>
</gene>
<dbReference type="EMBL" id="MF101454">
    <property type="protein sequence ID" value="ARW69016.1"/>
    <property type="molecule type" value="Genomic_DNA"/>
</dbReference>
<organism evidence="2">
    <name type="scientific">Kapraunia schneideri</name>
    <dbReference type="NCBI Taxonomy" id="717899"/>
    <lineage>
        <taxon>Eukaryota</taxon>
        <taxon>Rhodophyta</taxon>
        <taxon>Florideophyceae</taxon>
        <taxon>Rhodymeniophycidae</taxon>
        <taxon>Ceramiales</taxon>
        <taxon>Rhodomelaceae</taxon>
        <taxon>Kapraunia</taxon>
    </lineage>
</organism>